<accession>A0A0B6YII3</accession>
<reference evidence="1" key="1">
    <citation type="submission" date="2014-12" db="EMBL/GenBank/DDBJ databases">
        <title>Insight into the proteome of Arion vulgaris.</title>
        <authorList>
            <person name="Aradska J."/>
            <person name="Bulat T."/>
            <person name="Smidak R."/>
            <person name="Sarate P."/>
            <person name="Gangsoo J."/>
            <person name="Sialana F."/>
            <person name="Bilban M."/>
            <person name="Lubec G."/>
        </authorList>
    </citation>
    <scope>NUCLEOTIDE SEQUENCE</scope>
    <source>
        <tissue evidence="1">Skin</tissue>
    </source>
</reference>
<gene>
    <name evidence="1" type="primary">ORF26415</name>
</gene>
<dbReference type="EMBL" id="HACG01009074">
    <property type="protein sequence ID" value="CEK55939.1"/>
    <property type="molecule type" value="Transcribed_RNA"/>
</dbReference>
<proteinExistence type="predicted"/>
<dbReference type="AlphaFoldDB" id="A0A0B6YII3"/>
<feature type="non-terminal residue" evidence="1">
    <location>
        <position position="1"/>
    </location>
</feature>
<sequence length="94" mass="10916">AIDELEMATERLRLRREFEPEAATKILNVIEEKDMMQQELKCASDEIVGRDELRKKLGQLVYLTNLAKRVMMVTIRIQSYVPFVSVDLEWSGVS</sequence>
<protein>
    <submittedName>
        <fullName evidence="1">Uncharacterized protein</fullName>
    </submittedName>
</protein>
<organism evidence="1">
    <name type="scientific">Arion vulgaris</name>
    <dbReference type="NCBI Taxonomy" id="1028688"/>
    <lineage>
        <taxon>Eukaryota</taxon>
        <taxon>Metazoa</taxon>
        <taxon>Spiralia</taxon>
        <taxon>Lophotrochozoa</taxon>
        <taxon>Mollusca</taxon>
        <taxon>Gastropoda</taxon>
        <taxon>Heterobranchia</taxon>
        <taxon>Euthyneura</taxon>
        <taxon>Panpulmonata</taxon>
        <taxon>Eupulmonata</taxon>
        <taxon>Stylommatophora</taxon>
        <taxon>Helicina</taxon>
        <taxon>Arionoidea</taxon>
        <taxon>Arionidae</taxon>
        <taxon>Arion</taxon>
    </lineage>
</organism>
<evidence type="ECO:0000313" key="1">
    <source>
        <dbReference type="EMBL" id="CEK55939.1"/>
    </source>
</evidence>
<name>A0A0B6YII3_9EUPU</name>